<dbReference type="InterPro" id="IPR014729">
    <property type="entry name" value="Rossmann-like_a/b/a_fold"/>
</dbReference>
<protein>
    <submittedName>
        <fullName evidence="3">Universal stress protein</fullName>
    </submittedName>
</protein>
<name>A0AAP2ZDI0_9EURY</name>
<proteinExistence type="inferred from homology"/>
<dbReference type="RefSeq" id="WP_342810252.1">
    <property type="nucleotide sequence ID" value="NZ_JAOPJZ010000025.1"/>
</dbReference>
<comment type="caution">
    <text evidence="3">The sequence shown here is derived from an EMBL/GenBank/DDBJ whole genome shotgun (WGS) entry which is preliminary data.</text>
</comment>
<keyword evidence="4" id="KW-1185">Reference proteome</keyword>
<dbReference type="PANTHER" id="PTHR46268">
    <property type="entry name" value="STRESS RESPONSE PROTEIN NHAX"/>
    <property type="match status" value="1"/>
</dbReference>
<dbReference type="PANTHER" id="PTHR46268:SF24">
    <property type="entry name" value="UNIVERSAL STRESS PROTEIN"/>
    <property type="match status" value="1"/>
</dbReference>
<dbReference type="CDD" id="cd00293">
    <property type="entry name" value="USP-like"/>
    <property type="match status" value="1"/>
</dbReference>
<dbReference type="PRINTS" id="PR01438">
    <property type="entry name" value="UNVRSLSTRESS"/>
</dbReference>
<dbReference type="AlphaFoldDB" id="A0AAP2ZDI0"/>
<dbReference type="Pfam" id="PF00582">
    <property type="entry name" value="Usp"/>
    <property type="match status" value="1"/>
</dbReference>
<comment type="similarity">
    <text evidence="1">Belongs to the universal stress protein A family.</text>
</comment>
<evidence type="ECO:0000313" key="4">
    <source>
        <dbReference type="Proteomes" id="UP001321047"/>
    </source>
</evidence>
<evidence type="ECO:0000313" key="3">
    <source>
        <dbReference type="EMBL" id="MCU4753949.1"/>
    </source>
</evidence>
<accession>A0AAP2ZDI0</accession>
<feature type="domain" description="UspA" evidence="2">
    <location>
        <begin position="1"/>
        <end position="139"/>
    </location>
</feature>
<reference evidence="3 4" key="1">
    <citation type="submission" date="2022-09" db="EMBL/GenBank/DDBJ databases">
        <title>Enrichment on poylsaccharides allowed isolation of novel metabolic and taxonomic groups of Haloarchaea.</title>
        <authorList>
            <person name="Sorokin D.Y."/>
            <person name="Elcheninov A.G."/>
            <person name="Khizhniak T.V."/>
            <person name="Kolganova T.V."/>
            <person name="Kublanov I.V."/>
        </authorList>
    </citation>
    <scope>NUCLEOTIDE SEQUENCE [LARGE SCALE GENOMIC DNA]</scope>
    <source>
        <strain evidence="3 4">AArc-curdl1</strain>
    </source>
</reference>
<dbReference type="SUPFAM" id="SSF52402">
    <property type="entry name" value="Adenine nucleotide alpha hydrolases-like"/>
    <property type="match status" value="1"/>
</dbReference>
<sequence length="139" mass="14812">MVSRVLVPVDGSEMSEHALEYALEVFPDADITVLHVVGGPSPMWGEAAGLALADDIEEKANELAASVFERAEVIAAENDQEISTTVQLGHPARVIVNRAEDYDTVVIGAHGGSLADRLIVGNVAETVFRRSPIPVIVVR</sequence>
<dbReference type="Gene3D" id="3.40.50.620">
    <property type="entry name" value="HUPs"/>
    <property type="match status" value="1"/>
</dbReference>
<gene>
    <name evidence="3" type="ORF">OB919_18520</name>
</gene>
<evidence type="ECO:0000256" key="1">
    <source>
        <dbReference type="ARBA" id="ARBA00008791"/>
    </source>
</evidence>
<organism evidence="3 4">
    <name type="scientific">Natronosalvus hydrolyticus</name>
    <dbReference type="NCBI Taxonomy" id="2979988"/>
    <lineage>
        <taxon>Archaea</taxon>
        <taxon>Methanobacteriati</taxon>
        <taxon>Methanobacteriota</taxon>
        <taxon>Stenosarchaea group</taxon>
        <taxon>Halobacteria</taxon>
        <taxon>Halobacteriales</taxon>
        <taxon>Natrialbaceae</taxon>
        <taxon>Natronosalvus</taxon>
    </lineage>
</organism>
<dbReference type="InterPro" id="IPR006015">
    <property type="entry name" value="Universal_stress_UspA"/>
</dbReference>
<dbReference type="InterPro" id="IPR006016">
    <property type="entry name" value="UspA"/>
</dbReference>
<dbReference type="EMBL" id="JAOPJZ010000025">
    <property type="protein sequence ID" value="MCU4753949.1"/>
    <property type="molecule type" value="Genomic_DNA"/>
</dbReference>
<dbReference type="Proteomes" id="UP001321047">
    <property type="component" value="Unassembled WGS sequence"/>
</dbReference>
<evidence type="ECO:0000259" key="2">
    <source>
        <dbReference type="Pfam" id="PF00582"/>
    </source>
</evidence>